<protein>
    <submittedName>
        <fullName evidence="1">Uncharacterized protein</fullName>
    </submittedName>
</protein>
<evidence type="ECO:0000313" key="2">
    <source>
        <dbReference type="Proteomes" id="UP001488838"/>
    </source>
</evidence>
<gene>
    <name evidence="1" type="ORF">U0070_004714</name>
</gene>
<dbReference type="AlphaFoldDB" id="A0AAW0I9V0"/>
<comment type="caution">
    <text evidence="1">The sequence shown here is derived from an EMBL/GenBank/DDBJ whole genome shotgun (WGS) entry which is preliminary data.</text>
</comment>
<accession>A0AAW0I9V0</accession>
<organism evidence="1 2">
    <name type="scientific">Myodes glareolus</name>
    <name type="common">Bank vole</name>
    <name type="synonym">Clethrionomys glareolus</name>
    <dbReference type="NCBI Taxonomy" id="447135"/>
    <lineage>
        <taxon>Eukaryota</taxon>
        <taxon>Metazoa</taxon>
        <taxon>Chordata</taxon>
        <taxon>Craniata</taxon>
        <taxon>Vertebrata</taxon>
        <taxon>Euteleostomi</taxon>
        <taxon>Mammalia</taxon>
        <taxon>Eutheria</taxon>
        <taxon>Euarchontoglires</taxon>
        <taxon>Glires</taxon>
        <taxon>Rodentia</taxon>
        <taxon>Myomorpha</taxon>
        <taxon>Muroidea</taxon>
        <taxon>Cricetidae</taxon>
        <taxon>Arvicolinae</taxon>
        <taxon>Myodes</taxon>
    </lineage>
</organism>
<sequence length="85" mass="9534">MKKVCIFIESPQAGEELVLGYTSSQADALKDLEPLQRLVARGRAFASGSRALRLRSTERPHDAAGRARRRRSWLGRDFLPPGRDN</sequence>
<dbReference type="Proteomes" id="UP001488838">
    <property type="component" value="Unassembled WGS sequence"/>
</dbReference>
<reference evidence="1 2" key="1">
    <citation type="journal article" date="2023" name="bioRxiv">
        <title>Conserved and derived expression patterns and positive selection on dental genes reveal complex evolutionary context of ever-growing rodent molars.</title>
        <authorList>
            <person name="Calamari Z.T."/>
            <person name="Song A."/>
            <person name="Cohen E."/>
            <person name="Akter M."/>
            <person name="Roy R.D."/>
            <person name="Hallikas O."/>
            <person name="Christensen M.M."/>
            <person name="Li P."/>
            <person name="Marangoni P."/>
            <person name="Jernvall J."/>
            <person name="Klein O.D."/>
        </authorList>
    </citation>
    <scope>NUCLEOTIDE SEQUENCE [LARGE SCALE GENOMIC DNA]</scope>
    <source>
        <strain evidence="1">V071</strain>
    </source>
</reference>
<name>A0AAW0I9V0_MYOGA</name>
<keyword evidence="2" id="KW-1185">Reference proteome</keyword>
<dbReference type="EMBL" id="JBBHLL010000180">
    <property type="protein sequence ID" value="KAK7811171.1"/>
    <property type="molecule type" value="Genomic_DNA"/>
</dbReference>
<evidence type="ECO:0000313" key="1">
    <source>
        <dbReference type="EMBL" id="KAK7811171.1"/>
    </source>
</evidence>
<proteinExistence type="predicted"/>